<evidence type="ECO:0000313" key="3">
    <source>
        <dbReference type="EMBL" id="RPA78075.1"/>
    </source>
</evidence>
<name>A0A3N4HW91_ASCIM</name>
<reference evidence="3 4" key="1">
    <citation type="journal article" date="2018" name="Nat. Ecol. Evol.">
        <title>Pezizomycetes genomes reveal the molecular basis of ectomycorrhizal truffle lifestyle.</title>
        <authorList>
            <person name="Murat C."/>
            <person name="Payen T."/>
            <person name="Noel B."/>
            <person name="Kuo A."/>
            <person name="Morin E."/>
            <person name="Chen J."/>
            <person name="Kohler A."/>
            <person name="Krizsan K."/>
            <person name="Balestrini R."/>
            <person name="Da Silva C."/>
            <person name="Montanini B."/>
            <person name="Hainaut M."/>
            <person name="Levati E."/>
            <person name="Barry K.W."/>
            <person name="Belfiori B."/>
            <person name="Cichocki N."/>
            <person name="Clum A."/>
            <person name="Dockter R.B."/>
            <person name="Fauchery L."/>
            <person name="Guy J."/>
            <person name="Iotti M."/>
            <person name="Le Tacon F."/>
            <person name="Lindquist E.A."/>
            <person name="Lipzen A."/>
            <person name="Malagnac F."/>
            <person name="Mello A."/>
            <person name="Molinier V."/>
            <person name="Miyauchi S."/>
            <person name="Poulain J."/>
            <person name="Riccioni C."/>
            <person name="Rubini A."/>
            <person name="Sitrit Y."/>
            <person name="Splivallo R."/>
            <person name="Traeger S."/>
            <person name="Wang M."/>
            <person name="Zifcakova L."/>
            <person name="Wipf D."/>
            <person name="Zambonelli A."/>
            <person name="Paolocci F."/>
            <person name="Nowrousian M."/>
            <person name="Ottonello S."/>
            <person name="Baldrian P."/>
            <person name="Spatafora J.W."/>
            <person name="Henrissat B."/>
            <person name="Nagy L.G."/>
            <person name="Aury J.M."/>
            <person name="Wincker P."/>
            <person name="Grigoriev I.V."/>
            <person name="Bonfante P."/>
            <person name="Martin F.M."/>
        </authorList>
    </citation>
    <scope>NUCLEOTIDE SEQUENCE [LARGE SCALE GENOMIC DNA]</scope>
    <source>
        <strain evidence="3 4">RN42</strain>
    </source>
</reference>
<accession>A0A3N4HW91</accession>
<dbReference type="AlphaFoldDB" id="A0A3N4HW91"/>
<evidence type="ECO:0000256" key="1">
    <source>
        <dbReference type="SAM" id="MobiDB-lite"/>
    </source>
</evidence>
<sequence>MPSFYLTTLLALLATSALGFATAVPEPAQDDKLASHIQKFDPKFLQTFGHSYSAISPFPEGYLTSNPKRQSEDLSDDDKSAIFQALPGMLLRTVLTNGDFGNIKENIANSRPIQPWHKAIKRSRNYRSPQDKIERMKQIMAQRNGEEYDDGLTVEERIEQASQRVAGKYESLRKYFSKKTDSKGVKRRTLSPQEKIERMKKIMAQRKGEEFDDGLTPEERLQQASERIADRYESLRKPRVKKPKRSLSPSEKIERMKKIMAQRNGEEYDDGLTPEERIQQASERIADKYEALRRVKKPKKGKRSPLRIAYDPSLTEEQNQQRVKEMNEKWMGQQQGWRGQ</sequence>
<feature type="region of interest" description="Disordered" evidence="1">
    <location>
        <begin position="228"/>
        <end position="254"/>
    </location>
</feature>
<keyword evidence="4" id="KW-1185">Reference proteome</keyword>
<dbReference type="Proteomes" id="UP000275078">
    <property type="component" value="Unassembled WGS sequence"/>
</dbReference>
<keyword evidence="2" id="KW-0732">Signal</keyword>
<feature type="signal peptide" evidence="2">
    <location>
        <begin position="1"/>
        <end position="23"/>
    </location>
</feature>
<protein>
    <submittedName>
        <fullName evidence="3">Uncharacterized protein</fullName>
    </submittedName>
</protein>
<feature type="chain" id="PRO_5018079132" evidence="2">
    <location>
        <begin position="24"/>
        <end position="340"/>
    </location>
</feature>
<evidence type="ECO:0000256" key="2">
    <source>
        <dbReference type="SAM" id="SignalP"/>
    </source>
</evidence>
<organism evidence="3 4">
    <name type="scientific">Ascobolus immersus RN42</name>
    <dbReference type="NCBI Taxonomy" id="1160509"/>
    <lineage>
        <taxon>Eukaryota</taxon>
        <taxon>Fungi</taxon>
        <taxon>Dikarya</taxon>
        <taxon>Ascomycota</taxon>
        <taxon>Pezizomycotina</taxon>
        <taxon>Pezizomycetes</taxon>
        <taxon>Pezizales</taxon>
        <taxon>Ascobolaceae</taxon>
        <taxon>Ascobolus</taxon>
    </lineage>
</organism>
<evidence type="ECO:0000313" key="4">
    <source>
        <dbReference type="Proteomes" id="UP000275078"/>
    </source>
</evidence>
<gene>
    <name evidence="3" type="ORF">BJ508DRAFT_416703</name>
</gene>
<feature type="region of interest" description="Disordered" evidence="1">
    <location>
        <begin position="294"/>
        <end position="340"/>
    </location>
</feature>
<feature type="compositionally biased region" description="Basic residues" evidence="1">
    <location>
        <begin position="294"/>
        <end position="305"/>
    </location>
</feature>
<proteinExistence type="predicted"/>
<dbReference type="EMBL" id="ML119716">
    <property type="protein sequence ID" value="RPA78075.1"/>
    <property type="molecule type" value="Genomic_DNA"/>
</dbReference>